<organismHost>
    <name type="scientific">Chlorella</name>
    <dbReference type="NCBI Taxonomy" id="3071"/>
</organismHost>
<dbReference type="EMBL" id="DQ491002">
    <property type="protein sequence ID" value="ABT14972.1"/>
    <property type="molecule type" value="Genomic_DNA"/>
</dbReference>
<accession>A7IX98</accession>
<evidence type="ECO:0000256" key="1">
    <source>
        <dbReference type="SAM" id="Phobius"/>
    </source>
</evidence>
<proteinExistence type="predicted"/>
<keyword evidence="3" id="KW-1185">Reference proteome</keyword>
<protein>
    <submittedName>
        <fullName evidence="2">Uncharacterized protein B573L</fullName>
    </submittedName>
</protein>
<organism evidence="2 3">
    <name type="scientific">Paramecium bursaria Chlorella virus NY2A</name>
    <name type="common">PBCV-NY2A</name>
    <dbReference type="NCBI Taxonomy" id="46021"/>
    <lineage>
        <taxon>Viruses</taxon>
        <taxon>Varidnaviria</taxon>
        <taxon>Bamfordvirae</taxon>
        <taxon>Nucleocytoviricota</taxon>
        <taxon>Megaviricetes</taxon>
        <taxon>Algavirales</taxon>
        <taxon>Phycodnaviridae</taxon>
        <taxon>Chlorovirus</taxon>
        <taxon>Chlorovirus americanus</taxon>
    </lineage>
</organism>
<dbReference type="OrthoDB" id="26182at10239"/>
<evidence type="ECO:0000313" key="3">
    <source>
        <dbReference type="Proteomes" id="UP000202419"/>
    </source>
</evidence>
<gene>
    <name evidence="2" type="primary">B573L</name>
    <name evidence="2" type="ORF">NY2A_B573L</name>
</gene>
<dbReference type="GeneID" id="5658949"/>
<keyword evidence="1" id="KW-1133">Transmembrane helix</keyword>
<evidence type="ECO:0000313" key="2">
    <source>
        <dbReference type="EMBL" id="ABT14972.1"/>
    </source>
</evidence>
<feature type="transmembrane region" description="Helical" evidence="1">
    <location>
        <begin position="46"/>
        <end position="67"/>
    </location>
</feature>
<dbReference type="RefSeq" id="YP_001497769.1">
    <property type="nucleotide sequence ID" value="NC_009898.1"/>
</dbReference>
<keyword evidence="1" id="KW-0812">Transmembrane</keyword>
<reference evidence="2 3" key="1">
    <citation type="journal article" date="2007" name="Virology">
        <title>Sequence and annotation of the 369-kb NY-2A and the 345-kb AR158 viruses that infect Chlorella NC64A.</title>
        <authorList>
            <person name="Fitzgerald L.A."/>
            <person name="Graves M.V."/>
            <person name="Li X."/>
            <person name="Feldblyum T."/>
            <person name="Nierman W.C."/>
            <person name="Van Etten J.L."/>
        </authorList>
    </citation>
    <scope>NUCLEOTIDE SEQUENCE [LARGE SCALE GENOMIC DNA]</scope>
    <source>
        <strain evidence="2 3">NY-2A</strain>
    </source>
</reference>
<keyword evidence="1" id="KW-0472">Membrane</keyword>
<name>A7IX98_PBCVN</name>
<dbReference type="KEGG" id="vg:5658949"/>
<sequence length="75" mass="8627">MLLVMLADFIKSIKTTMADPNVKSALDDVMQPCMHYVDMKITSVTFFFQIIAILILVQCLATMFLIIMEIRRNLI</sequence>
<dbReference type="Proteomes" id="UP000202419">
    <property type="component" value="Segment"/>
</dbReference>